<accession>A0A2N6NWF1</accession>
<dbReference type="Proteomes" id="UP000235728">
    <property type="component" value="Unassembled WGS sequence"/>
</dbReference>
<dbReference type="EMBL" id="MRVG01000002">
    <property type="protein sequence ID" value="PMB71601.1"/>
    <property type="molecule type" value="Genomic_DNA"/>
</dbReference>
<evidence type="ECO:0000313" key="2">
    <source>
        <dbReference type="Proteomes" id="UP000235728"/>
    </source>
</evidence>
<name>A0A2N6NWF1_BEABA</name>
<reference evidence="1 2" key="1">
    <citation type="journal article" date="2016" name="Appl. Microbiol. Biotechnol.">
        <title>Characterization of T-DNA insertion mutants with decreased virulence in the entomopathogenic fungus Beauveria bassiana JEF-007.</title>
        <authorList>
            <person name="Kim S."/>
            <person name="Lee S.J."/>
            <person name="Nai Y.S."/>
            <person name="Yu J.S."/>
            <person name="Lee M.R."/>
            <person name="Yang Y.T."/>
            <person name="Kim J.S."/>
        </authorList>
    </citation>
    <scope>NUCLEOTIDE SEQUENCE [LARGE SCALE GENOMIC DNA]</scope>
    <source>
        <strain evidence="1 2">JEF-007</strain>
    </source>
</reference>
<protein>
    <recommendedName>
        <fullName evidence="3">G domain-containing protein</fullName>
    </recommendedName>
</protein>
<proteinExistence type="predicted"/>
<dbReference type="SUPFAM" id="SSF52540">
    <property type="entry name" value="P-loop containing nucleoside triphosphate hydrolases"/>
    <property type="match status" value="1"/>
</dbReference>
<gene>
    <name evidence="1" type="ORF">BM221_001692</name>
</gene>
<dbReference type="Gene3D" id="3.40.50.300">
    <property type="entry name" value="P-loop containing nucleotide triphosphate hydrolases"/>
    <property type="match status" value="1"/>
</dbReference>
<dbReference type="AlphaFoldDB" id="A0A2N6NWF1"/>
<organism evidence="1 2">
    <name type="scientific">Beauveria bassiana</name>
    <name type="common">White muscardine disease fungus</name>
    <name type="synonym">Tritirachium shiotae</name>
    <dbReference type="NCBI Taxonomy" id="176275"/>
    <lineage>
        <taxon>Eukaryota</taxon>
        <taxon>Fungi</taxon>
        <taxon>Dikarya</taxon>
        <taxon>Ascomycota</taxon>
        <taxon>Pezizomycotina</taxon>
        <taxon>Sordariomycetes</taxon>
        <taxon>Hypocreomycetidae</taxon>
        <taxon>Hypocreales</taxon>
        <taxon>Cordycipitaceae</taxon>
        <taxon>Beauveria</taxon>
    </lineage>
</organism>
<sequence>MASIIAAARVYATRFINRLLRKQWSFIVVGASGSGKTGLIEVLTKDDPNMTYFATTEPQYHDVPGENYSVTEIPGSTCLSPGISRLLLSKFDLIICVFHETKPETIDYYRTLWRGSPPAPVVFVGNNVPGASFWGIKNE</sequence>
<comment type="caution">
    <text evidence="1">The sequence shown here is derived from an EMBL/GenBank/DDBJ whole genome shotgun (WGS) entry which is preliminary data.</text>
</comment>
<evidence type="ECO:0000313" key="1">
    <source>
        <dbReference type="EMBL" id="PMB71601.1"/>
    </source>
</evidence>
<evidence type="ECO:0008006" key="3">
    <source>
        <dbReference type="Google" id="ProtNLM"/>
    </source>
</evidence>
<dbReference type="InterPro" id="IPR027417">
    <property type="entry name" value="P-loop_NTPase"/>
</dbReference>